<feature type="domain" description="Phytase-like" evidence="2">
    <location>
        <begin position="44"/>
        <end position="284"/>
    </location>
</feature>
<dbReference type="Proteomes" id="UP001597213">
    <property type="component" value="Unassembled WGS sequence"/>
</dbReference>
<dbReference type="InterPro" id="IPR027372">
    <property type="entry name" value="Phytase-like_dom"/>
</dbReference>
<dbReference type="InterPro" id="IPR014567">
    <property type="entry name" value="UCP031900"/>
</dbReference>
<name>A0ABW4RBU2_9RHOB</name>
<evidence type="ECO:0000256" key="1">
    <source>
        <dbReference type="SAM" id="SignalP"/>
    </source>
</evidence>
<feature type="signal peptide" evidence="1">
    <location>
        <begin position="1"/>
        <end position="27"/>
    </location>
</feature>
<dbReference type="Pfam" id="PF13449">
    <property type="entry name" value="Phytase-like"/>
    <property type="match status" value="1"/>
</dbReference>
<keyword evidence="4" id="KW-1185">Reference proteome</keyword>
<sequence>MSKRSCRALIAGLCTALAAGMPIPAISASAEYIGTYIWQEDDADFGGFSGLEISDDGTELTVLSDRATLRWGTITRNADGRIEAVKTTGGSRLRDSKGKVLKPGQLGDSEGLAIDANGRIYVSYEGLHRVVAYDRPDGPAILLNSPDAFKSFEPNKGLESLAVSPEGTIYTMPERSKAEDQPFPVWRLRDGEWDQPFQIPRRGPWLPVGSDFGPDGRFYLLERDFWGVLGFRSRVRSFALGEDGFTDEQELLVAGPMRFDNLEGIAVWQDDKGVRLTMISDDNFLFVQRTELVEYRVVP</sequence>
<reference evidence="4" key="1">
    <citation type="journal article" date="2019" name="Int. J. Syst. Evol. Microbiol.">
        <title>The Global Catalogue of Microorganisms (GCM) 10K type strain sequencing project: providing services to taxonomists for standard genome sequencing and annotation.</title>
        <authorList>
            <consortium name="The Broad Institute Genomics Platform"/>
            <consortium name="The Broad Institute Genome Sequencing Center for Infectious Disease"/>
            <person name="Wu L."/>
            <person name="Ma J."/>
        </authorList>
    </citation>
    <scope>NUCLEOTIDE SEQUENCE [LARGE SCALE GENOMIC DNA]</scope>
    <source>
        <strain evidence="4">CCUG 56029</strain>
    </source>
</reference>
<dbReference type="SUPFAM" id="SSF101898">
    <property type="entry name" value="NHL repeat"/>
    <property type="match status" value="1"/>
</dbReference>
<protein>
    <submittedName>
        <fullName evidence="3">Esterase-like activity of phytase family protein</fullName>
    </submittedName>
</protein>
<gene>
    <name evidence="3" type="ORF">ACFSCT_18510</name>
</gene>
<organism evidence="3 4">
    <name type="scientific">Paracoccus pacificus</name>
    <dbReference type="NCBI Taxonomy" id="1463598"/>
    <lineage>
        <taxon>Bacteria</taxon>
        <taxon>Pseudomonadati</taxon>
        <taxon>Pseudomonadota</taxon>
        <taxon>Alphaproteobacteria</taxon>
        <taxon>Rhodobacterales</taxon>
        <taxon>Paracoccaceae</taxon>
        <taxon>Paracoccus</taxon>
    </lineage>
</organism>
<dbReference type="Gene3D" id="2.120.10.30">
    <property type="entry name" value="TolB, C-terminal domain"/>
    <property type="match status" value="1"/>
</dbReference>
<feature type="chain" id="PRO_5046204588" evidence="1">
    <location>
        <begin position="28"/>
        <end position="299"/>
    </location>
</feature>
<evidence type="ECO:0000313" key="3">
    <source>
        <dbReference type="EMBL" id="MFD1883706.1"/>
    </source>
</evidence>
<dbReference type="InterPro" id="IPR011042">
    <property type="entry name" value="6-blade_b-propeller_TolB-like"/>
</dbReference>
<accession>A0ABW4RBU2</accession>
<dbReference type="PIRSF" id="PIRSF031900">
    <property type="entry name" value="UCP031900"/>
    <property type="match status" value="1"/>
</dbReference>
<dbReference type="EMBL" id="JBHUEN010000053">
    <property type="protein sequence ID" value="MFD1883706.1"/>
    <property type="molecule type" value="Genomic_DNA"/>
</dbReference>
<comment type="caution">
    <text evidence="3">The sequence shown here is derived from an EMBL/GenBank/DDBJ whole genome shotgun (WGS) entry which is preliminary data.</text>
</comment>
<keyword evidence="1" id="KW-0732">Signal</keyword>
<dbReference type="RefSeq" id="WP_379145254.1">
    <property type="nucleotide sequence ID" value="NZ_JBHUEN010000053.1"/>
</dbReference>
<evidence type="ECO:0000259" key="2">
    <source>
        <dbReference type="Pfam" id="PF13449"/>
    </source>
</evidence>
<proteinExistence type="predicted"/>
<evidence type="ECO:0000313" key="4">
    <source>
        <dbReference type="Proteomes" id="UP001597213"/>
    </source>
</evidence>